<dbReference type="Pfam" id="PF01352">
    <property type="entry name" value="KRAB"/>
    <property type="match status" value="1"/>
</dbReference>
<proteinExistence type="predicted"/>
<dbReference type="InterPro" id="IPR050169">
    <property type="entry name" value="Krueppel_C2H2_ZnF"/>
</dbReference>
<reference evidence="3 4" key="1">
    <citation type="submission" date="2025-04" db="UniProtKB">
        <authorList>
            <consortium name="RefSeq"/>
        </authorList>
    </citation>
    <scope>IDENTIFICATION</scope>
</reference>
<dbReference type="AlphaFoldDB" id="A0A1U7TSY6"/>
<dbReference type="Gene3D" id="6.10.140.140">
    <property type="match status" value="1"/>
</dbReference>
<dbReference type="GO" id="GO:0006355">
    <property type="term" value="P:regulation of DNA-templated transcription"/>
    <property type="evidence" value="ECO:0007669"/>
    <property type="project" value="InterPro"/>
</dbReference>
<accession>A0A1U7TSY6</accession>
<evidence type="ECO:0000313" key="3">
    <source>
        <dbReference type="RefSeq" id="XP_008056806.1"/>
    </source>
</evidence>
<dbReference type="CDD" id="cd07765">
    <property type="entry name" value="KRAB_A-box"/>
    <property type="match status" value="1"/>
</dbReference>
<dbReference type="InterPro" id="IPR001909">
    <property type="entry name" value="KRAB"/>
</dbReference>
<dbReference type="GeneID" id="103260977"/>
<sequence length="138" mass="16365">MLLKGSVSFEDVTVELTREEWRQMGPGERSLYRDMMLENYGHLVAVGCCITKPKVILKLEQREEPWSLEVKFLNQKYPGYYKIYDNIKEIQEKQKKPLCQVIFIDDNDKTLSKEEEKAHLIQYQRTHSGEKLQYEECG</sequence>
<dbReference type="PANTHER" id="PTHR23232:SF131">
    <property type="entry name" value="KRAB DOMAIN-CONTAINING PROTEIN"/>
    <property type="match status" value="1"/>
</dbReference>
<evidence type="ECO:0000313" key="4">
    <source>
        <dbReference type="RefSeq" id="XP_008056807.1"/>
    </source>
</evidence>
<dbReference type="SUPFAM" id="SSF109640">
    <property type="entry name" value="KRAB domain (Kruppel-associated box)"/>
    <property type="match status" value="1"/>
</dbReference>
<protein>
    <submittedName>
        <fullName evidence="3 4">Zinc finger protein 658-like isoform X1</fullName>
    </submittedName>
</protein>
<evidence type="ECO:0000313" key="2">
    <source>
        <dbReference type="Proteomes" id="UP000189704"/>
    </source>
</evidence>
<name>A0A1U7TSY6_CARSF</name>
<dbReference type="KEGG" id="csyr:103260977"/>
<dbReference type="PROSITE" id="PS50805">
    <property type="entry name" value="KRAB"/>
    <property type="match status" value="1"/>
</dbReference>
<dbReference type="RefSeq" id="XP_008056806.1">
    <property type="nucleotide sequence ID" value="XM_008058615.1"/>
</dbReference>
<evidence type="ECO:0000259" key="1">
    <source>
        <dbReference type="PROSITE" id="PS50805"/>
    </source>
</evidence>
<dbReference type="Proteomes" id="UP000189704">
    <property type="component" value="Unplaced"/>
</dbReference>
<gene>
    <name evidence="3 4" type="primary">LOC103260977</name>
</gene>
<keyword evidence="2" id="KW-1185">Reference proteome</keyword>
<dbReference type="PANTHER" id="PTHR23232">
    <property type="entry name" value="KRAB DOMAIN C2H2 ZINC FINGER"/>
    <property type="match status" value="1"/>
</dbReference>
<dbReference type="OrthoDB" id="9808183at2759"/>
<dbReference type="InterPro" id="IPR036051">
    <property type="entry name" value="KRAB_dom_sf"/>
</dbReference>
<organism evidence="2 3">
    <name type="scientific">Carlito syrichta</name>
    <name type="common">Philippine tarsier</name>
    <name type="synonym">Tarsius syrichta</name>
    <dbReference type="NCBI Taxonomy" id="1868482"/>
    <lineage>
        <taxon>Eukaryota</taxon>
        <taxon>Metazoa</taxon>
        <taxon>Chordata</taxon>
        <taxon>Craniata</taxon>
        <taxon>Vertebrata</taxon>
        <taxon>Euteleostomi</taxon>
        <taxon>Mammalia</taxon>
        <taxon>Eutheria</taxon>
        <taxon>Euarchontoglires</taxon>
        <taxon>Primates</taxon>
        <taxon>Haplorrhini</taxon>
        <taxon>Tarsiiformes</taxon>
        <taxon>Tarsiidae</taxon>
        <taxon>Carlito</taxon>
    </lineage>
</organism>
<dbReference type="RefSeq" id="XP_008056807.1">
    <property type="nucleotide sequence ID" value="XM_008058616.1"/>
</dbReference>
<feature type="domain" description="KRAB" evidence="1">
    <location>
        <begin position="7"/>
        <end position="78"/>
    </location>
</feature>
<dbReference type="SMART" id="SM00349">
    <property type="entry name" value="KRAB"/>
    <property type="match status" value="1"/>
</dbReference>